<dbReference type="NCBIfam" id="TIGR00026">
    <property type="entry name" value="hi_GC_TIGR00026"/>
    <property type="match status" value="1"/>
</dbReference>
<dbReference type="SUPFAM" id="SSF50475">
    <property type="entry name" value="FMN-binding split barrel"/>
    <property type="match status" value="1"/>
</dbReference>
<dbReference type="InterPro" id="IPR012349">
    <property type="entry name" value="Split_barrel_FMN-bd"/>
</dbReference>
<sequence length="159" mass="17560">MPMPRDFAAGLAERALRTPALVRAPIAVYRARLGFLFGTRALMLEHVGRRTGKTRYVVLEVVGHPSPEVYVVPSGFGERSQWFRNVVAHPDVKVSVGTRHSVAATARRLSAAEADEVLRQYIDRHPRAWAALRGVLESTLGGRVAPPDTELPMMGLRIK</sequence>
<dbReference type="GO" id="GO:0016491">
    <property type="term" value="F:oxidoreductase activity"/>
    <property type="evidence" value="ECO:0007669"/>
    <property type="project" value="InterPro"/>
</dbReference>
<reference evidence="1 2" key="1">
    <citation type="submission" date="2012-06" db="EMBL/GenBank/DDBJ databases">
        <title>Complete sequence of chromosome of Mycobacterium chubuense NBB4.</title>
        <authorList>
            <consortium name="US DOE Joint Genome Institute"/>
            <person name="Lucas S."/>
            <person name="Han J."/>
            <person name="Lapidus A."/>
            <person name="Cheng J.-F."/>
            <person name="Goodwin L."/>
            <person name="Pitluck S."/>
            <person name="Peters L."/>
            <person name="Mikhailova N."/>
            <person name="Teshima H."/>
            <person name="Detter J.C."/>
            <person name="Han C."/>
            <person name="Tapia R."/>
            <person name="Land M."/>
            <person name="Hauser L."/>
            <person name="Kyrpides N."/>
            <person name="Ivanova N."/>
            <person name="Pagani I."/>
            <person name="Mattes T."/>
            <person name="Holmes A."/>
            <person name="Rutledge P."/>
            <person name="Paulsen I."/>
            <person name="Coleman N."/>
            <person name="Woyke T."/>
        </authorList>
    </citation>
    <scope>NUCLEOTIDE SEQUENCE [LARGE SCALE GENOMIC DNA]</scope>
    <source>
        <strain evidence="1 2">NBB4</strain>
    </source>
</reference>
<dbReference type="Proteomes" id="UP000006057">
    <property type="component" value="Chromosome"/>
</dbReference>
<dbReference type="EMBL" id="CP003053">
    <property type="protein sequence ID" value="AFM15519.1"/>
    <property type="molecule type" value="Genomic_DNA"/>
</dbReference>
<protein>
    <submittedName>
        <fullName evidence="1">Deazaflavin-dependent nitroreductase family protein</fullName>
    </submittedName>
</protein>
<dbReference type="STRING" id="710421.Mycch_0701"/>
<dbReference type="AlphaFoldDB" id="I4BE12"/>
<organism evidence="1 2">
    <name type="scientific">Mycolicibacterium chubuense (strain NBB4)</name>
    <name type="common">Mycobacterium chubuense</name>
    <dbReference type="NCBI Taxonomy" id="710421"/>
    <lineage>
        <taxon>Bacteria</taxon>
        <taxon>Bacillati</taxon>
        <taxon>Actinomycetota</taxon>
        <taxon>Actinomycetes</taxon>
        <taxon>Mycobacteriales</taxon>
        <taxon>Mycobacteriaceae</taxon>
        <taxon>Mycolicibacterium</taxon>
    </lineage>
</organism>
<dbReference type="Gene3D" id="2.30.110.10">
    <property type="entry name" value="Electron Transport, Fmn-binding Protein, Chain A"/>
    <property type="match status" value="1"/>
</dbReference>
<dbReference type="KEGG" id="mcb:Mycch_0701"/>
<proteinExistence type="predicted"/>
<keyword evidence="2" id="KW-1185">Reference proteome</keyword>
<dbReference type="HOGENOM" id="CLU_134363_0_0_11"/>
<dbReference type="RefSeq" id="WP_014814010.1">
    <property type="nucleotide sequence ID" value="NC_018027.1"/>
</dbReference>
<accession>I4BE12</accession>
<dbReference type="PATRIC" id="fig|710421.3.peg.700"/>
<gene>
    <name evidence="1" type="ordered locus">Mycch_0701</name>
</gene>
<dbReference type="Pfam" id="PF04075">
    <property type="entry name" value="F420H2_quin_red"/>
    <property type="match status" value="1"/>
</dbReference>
<dbReference type="eggNOG" id="COG0748">
    <property type="taxonomic scope" value="Bacteria"/>
</dbReference>
<dbReference type="InterPro" id="IPR004378">
    <property type="entry name" value="F420H2_quin_Rdtase"/>
</dbReference>
<evidence type="ECO:0000313" key="2">
    <source>
        <dbReference type="Proteomes" id="UP000006057"/>
    </source>
</evidence>
<evidence type="ECO:0000313" key="1">
    <source>
        <dbReference type="EMBL" id="AFM15519.1"/>
    </source>
</evidence>
<name>I4BE12_MYCCN</name>